<dbReference type="GO" id="GO:0005524">
    <property type="term" value="F:ATP binding"/>
    <property type="evidence" value="ECO:0007669"/>
    <property type="project" value="UniProtKB-KW"/>
</dbReference>
<reference evidence="8 9" key="1">
    <citation type="journal article" date="2019" name="Int. J. Syst. Evol. Microbiol.">
        <title>The Global Catalogue of Microorganisms (GCM) 10K type strain sequencing project: providing services to taxonomists for standard genome sequencing and annotation.</title>
        <authorList>
            <consortium name="The Broad Institute Genomics Platform"/>
            <consortium name="The Broad Institute Genome Sequencing Center for Infectious Disease"/>
            <person name="Wu L."/>
            <person name="Ma J."/>
        </authorList>
    </citation>
    <scope>NUCLEOTIDE SEQUENCE [LARGE SCALE GENOMIC DNA]</scope>
    <source>
        <strain evidence="8 9">JCM 10977</strain>
    </source>
</reference>
<dbReference type="CDD" id="cd07346">
    <property type="entry name" value="ABC_6TM_exporters"/>
    <property type="match status" value="1"/>
</dbReference>
<keyword evidence="2 5" id="KW-0812">Transmembrane</keyword>
<dbReference type="InterPro" id="IPR003439">
    <property type="entry name" value="ABC_transporter-like_ATP-bd"/>
</dbReference>
<dbReference type="SUPFAM" id="SSF90123">
    <property type="entry name" value="ABC transporter transmembrane region"/>
    <property type="match status" value="1"/>
</dbReference>
<feature type="transmembrane region" description="Helical" evidence="5">
    <location>
        <begin position="147"/>
        <end position="168"/>
    </location>
</feature>
<sequence>MSLRLIPFADPGVPDTRSGLRLILWLEHQQLRGQAVALCWGLLYFGGIAAAPVAVGLAVQAVIDKSWPKLFVAGLLLLAMGAAKAGADSFFHKAVVTNWIATASRLQQLLSRKAAELGSMLTRRIAAGEVVAVSSGDVEKIGWFVEVLGRFTAALLTCFAVVVGLLFYEPRLGLVVLVAVPILAFSIVPLMGPAERRADAQRAKGGRATELAADTVAGLRVLRGIGGEQLFLDRYRAASQEYRQSAVRSARMWSLIAAIQVLLFGLFLVLIVWLGVGLVTDGHISVGELVTTYGFITFMLVPLHTFEETASAFIFSKVSARRAARVLSLQRMDDSKGTAEAEVPHGDLVDPLSGLTVPTGSFTAVVCGNPDAGGLLADRLGGHSPEAEPGDPSVLLGGVALDDLPLYSARTAVLVQDKDPVLLSGTVRELFDVPASGAVSVEAALDAAQCADILDVLRQSLPDGGTDATAAVLTERGRSLSGGQRQRVALARSLYVDPAVLVLDEPTSAVDAHTEARIADSLRSLRSGRTTVVFTSSPLMLDRAERVVFVPDGRVDAVGTHHELLHTNARYRAVVTREDEPTLEESL</sequence>
<feature type="transmembrane region" description="Helical" evidence="5">
    <location>
        <begin position="35"/>
        <end position="63"/>
    </location>
</feature>
<feature type="transmembrane region" description="Helical" evidence="5">
    <location>
        <begin position="174"/>
        <end position="192"/>
    </location>
</feature>
<dbReference type="InterPro" id="IPR027417">
    <property type="entry name" value="P-loop_NTPase"/>
</dbReference>
<feature type="transmembrane region" description="Helical" evidence="5">
    <location>
        <begin position="293"/>
        <end position="315"/>
    </location>
</feature>
<dbReference type="PANTHER" id="PTHR43394:SF1">
    <property type="entry name" value="ATP-BINDING CASSETTE SUB-FAMILY B MEMBER 10, MITOCHONDRIAL"/>
    <property type="match status" value="1"/>
</dbReference>
<dbReference type="Pfam" id="PF00664">
    <property type="entry name" value="ABC_membrane"/>
    <property type="match status" value="1"/>
</dbReference>
<dbReference type="InterPro" id="IPR036640">
    <property type="entry name" value="ABC1_TM_sf"/>
</dbReference>
<dbReference type="PROSITE" id="PS50929">
    <property type="entry name" value="ABC_TM1F"/>
    <property type="match status" value="1"/>
</dbReference>
<accession>A0ABN1PUT0</accession>
<keyword evidence="9" id="KW-1185">Reference proteome</keyword>
<dbReference type="PROSITE" id="PS00211">
    <property type="entry name" value="ABC_TRANSPORTER_1"/>
    <property type="match status" value="1"/>
</dbReference>
<proteinExistence type="predicted"/>
<dbReference type="SUPFAM" id="SSF52540">
    <property type="entry name" value="P-loop containing nucleoside triphosphate hydrolases"/>
    <property type="match status" value="1"/>
</dbReference>
<dbReference type="RefSeq" id="WP_343966779.1">
    <property type="nucleotide sequence ID" value="NZ_BAAAHK010000004.1"/>
</dbReference>
<keyword evidence="8" id="KW-0067">ATP-binding</keyword>
<dbReference type="Pfam" id="PF00005">
    <property type="entry name" value="ABC_tran"/>
    <property type="match status" value="1"/>
</dbReference>
<evidence type="ECO:0000313" key="9">
    <source>
        <dbReference type="Proteomes" id="UP001500542"/>
    </source>
</evidence>
<evidence type="ECO:0000259" key="6">
    <source>
        <dbReference type="PROSITE" id="PS50893"/>
    </source>
</evidence>
<evidence type="ECO:0000256" key="2">
    <source>
        <dbReference type="ARBA" id="ARBA00022692"/>
    </source>
</evidence>
<keyword evidence="8" id="KW-0547">Nucleotide-binding</keyword>
<dbReference type="Gene3D" id="1.20.1560.10">
    <property type="entry name" value="ABC transporter type 1, transmembrane domain"/>
    <property type="match status" value="1"/>
</dbReference>
<evidence type="ECO:0000256" key="3">
    <source>
        <dbReference type="ARBA" id="ARBA00022989"/>
    </source>
</evidence>
<dbReference type="Gene3D" id="3.40.50.300">
    <property type="entry name" value="P-loop containing nucleotide triphosphate hydrolases"/>
    <property type="match status" value="1"/>
</dbReference>
<keyword evidence="4 5" id="KW-0472">Membrane</keyword>
<feature type="domain" description="ABC transporter" evidence="6">
    <location>
        <begin position="329"/>
        <end position="577"/>
    </location>
</feature>
<dbReference type="InterPro" id="IPR017871">
    <property type="entry name" value="ABC_transporter-like_CS"/>
</dbReference>
<evidence type="ECO:0000259" key="7">
    <source>
        <dbReference type="PROSITE" id="PS50929"/>
    </source>
</evidence>
<dbReference type="Proteomes" id="UP001500542">
    <property type="component" value="Unassembled WGS sequence"/>
</dbReference>
<dbReference type="InterPro" id="IPR039421">
    <property type="entry name" value="Type_1_exporter"/>
</dbReference>
<feature type="domain" description="ABC transmembrane type-1" evidence="7">
    <location>
        <begin position="35"/>
        <end position="303"/>
    </location>
</feature>
<dbReference type="EMBL" id="BAAAHK010000004">
    <property type="protein sequence ID" value="GAA0932811.1"/>
    <property type="molecule type" value="Genomic_DNA"/>
</dbReference>
<comment type="caution">
    <text evidence="8">The sequence shown here is derived from an EMBL/GenBank/DDBJ whole genome shotgun (WGS) entry which is preliminary data.</text>
</comment>
<comment type="subcellular location">
    <subcellularLocation>
        <location evidence="1">Cell membrane</location>
        <topology evidence="1">Multi-pass membrane protein</topology>
    </subcellularLocation>
</comment>
<evidence type="ECO:0000256" key="4">
    <source>
        <dbReference type="ARBA" id="ARBA00023136"/>
    </source>
</evidence>
<evidence type="ECO:0000313" key="8">
    <source>
        <dbReference type="EMBL" id="GAA0932811.1"/>
    </source>
</evidence>
<organism evidence="8 9">
    <name type="scientific">Kribbella koreensis</name>
    <dbReference type="NCBI Taxonomy" id="57909"/>
    <lineage>
        <taxon>Bacteria</taxon>
        <taxon>Bacillati</taxon>
        <taxon>Actinomycetota</taxon>
        <taxon>Actinomycetes</taxon>
        <taxon>Propionibacteriales</taxon>
        <taxon>Kribbellaceae</taxon>
        <taxon>Kribbella</taxon>
    </lineage>
</organism>
<dbReference type="PROSITE" id="PS50893">
    <property type="entry name" value="ABC_TRANSPORTER_2"/>
    <property type="match status" value="1"/>
</dbReference>
<protein>
    <submittedName>
        <fullName evidence="8">ABC transporter ATP-binding protein</fullName>
    </submittedName>
</protein>
<feature type="transmembrane region" description="Helical" evidence="5">
    <location>
        <begin position="252"/>
        <end position="273"/>
    </location>
</feature>
<evidence type="ECO:0000256" key="5">
    <source>
        <dbReference type="SAM" id="Phobius"/>
    </source>
</evidence>
<dbReference type="PANTHER" id="PTHR43394">
    <property type="entry name" value="ATP-DEPENDENT PERMEASE MDL1, MITOCHONDRIAL"/>
    <property type="match status" value="1"/>
</dbReference>
<evidence type="ECO:0000256" key="1">
    <source>
        <dbReference type="ARBA" id="ARBA00004651"/>
    </source>
</evidence>
<keyword evidence="3 5" id="KW-1133">Transmembrane helix</keyword>
<name>A0ABN1PUT0_9ACTN</name>
<gene>
    <name evidence="8" type="ORF">GCM10009554_17530</name>
</gene>
<feature type="transmembrane region" description="Helical" evidence="5">
    <location>
        <begin position="69"/>
        <end position="87"/>
    </location>
</feature>
<dbReference type="InterPro" id="IPR011527">
    <property type="entry name" value="ABC1_TM_dom"/>
</dbReference>